<evidence type="ECO:0000256" key="3">
    <source>
        <dbReference type="SAM" id="MobiDB-lite"/>
    </source>
</evidence>
<dbReference type="Pfam" id="PF00170">
    <property type="entry name" value="bZIP_1"/>
    <property type="match status" value="1"/>
</dbReference>
<feature type="compositionally biased region" description="Basic and acidic residues" evidence="3">
    <location>
        <begin position="120"/>
        <end position="137"/>
    </location>
</feature>
<dbReference type="PROSITE" id="PS00036">
    <property type="entry name" value="BZIP_BASIC"/>
    <property type="match status" value="1"/>
</dbReference>
<gene>
    <name evidence="5" type="ORF">BJX67DRAFT_380016</name>
</gene>
<comment type="caution">
    <text evidence="5">The sequence shown here is derived from an EMBL/GenBank/DDBJ whole genome shotgun (WGS) entry which is preliminary data.</text>
</comment>
<feature type="compositionally biased region" description="Basic and acidic residues" evidence="3">
    <location>
        <begin position="103"/>
        <end position="112"/>
    </location>
</feature>
<accession>A0ABR4LWU7</accession>
<dbReference type="PANTHER" id="PTHR40621">
    <property type="entry name" value="TRANSCRIPTION FACTOR KAPC-RELATED"/>
    <property type="match status" value="1"/>
</dbReference>
<dbReference type="PANTHER" id="PTHR40621:SF8">
    <property type="entry name" value="AP-1-LIKE TRANSCRIPTION FACTOR YAP3"/>
    <property type="match status" value="1"/>
</dbReference>
<dbReference type="Proteomes" id="UP001610432">
    <property type="component" value="Unassembled WGS sequence"/>
</dbReference>
<keyword evidence="2" id="KW-0539">Nucleus</keyword>
<dbReference type="InterPro" id="IPR004827">
    <property type="entry name" value="bZIP"/>
</dbReference>
<dbReference type="InterPro" id="IPR050936">
    <property type="entry name" value="AP-1-like"/>
</dbReference>
<evidence type="ECO:0000256" key="2">
    <source>
        <dbReference type="ARBA" id="ARBA00023242"/>
    </source>
</evidence>
<dbReference type="Gene3D" id="1.20.5.170">
    <property type="match status" value="1"/>
</dbReference>
<dbReference type="EMBL" id="JBFXLQ010000013">
    <property type="protein sequence ID" value="KAL2868649.1"/>
    <property type="molecule type" value="Genomic_DNA"/>
</dbReference>
<feature type="domain" description="BZIP" evidence="4">
    <location>
        <begin position="115"/>
        <end position="178"/>
    </location>
</feature>
<name>A0ABR4LWU7_9EURO</name>
<dbReference type="SUPFAM" id="SSF57959">
    <property type="entry name" value="Leucine zipper domain"/>
    <property type="match status" value="1"/>
</dbReference>
<dbReference type="CDD" id="cd14688">
    <property type="entry name" value="bZIP_YAP"/>
    <property type="match status" value="1"/>
</dbReference>
<dbReference type="Gene3D" id="1.10.238.100">
    <property type="entry name" value="YAP1 redox domain. Chain B"/>
    <property type="match status" value="1"/>
</dbReference>
<dbReference type="RefSeq" id="XP_070887628.1">
    <property type="nucleotide sequence ID" value="XM_071032701.1"/>
</dbReference>
<feature type="region of interest" description="Disordered" evidence="3">
    <location>
        <begin position="1"/>
        <end position="137"/>
    </location>
</feature>
<organism evidence="5 6">
    <name type="scientific">Aspergillus lucknowensis</name>
    <dbReference type="NCBI Taxonomy" id="176173"/>
    <lineage>
        <taxon>Eukaryota</taxon>
        <taxon>Fungi</taxon>
        <taxon>Dikarya</taxon>
        <taxon>Ascomycota</taxon>
        <taxon>Pezizomycotina</taxon>
        <taxon>Eurotiomycetes</taxon>
        <taxon>Eurotiomycetidae</taxon>
        <taxon>Eurotiales</taxon>
        <taxon>Aspergillaceae</taxon>
        <taxon>Aspergillus</taxon>
        <taxon>Aspergillus subgen. Nidulantes</taxon>
    </lineage>
</organism>
<keyword evidence="6" id="KW-1185">Reference proteome</keyword>
<feature type="compositionally biased region" description="Polar residues" evidence="3">
    <location>
        <begin position="177"/>
        <end position="194"/>
    </location>
</feature>
<proteinExistence type="predicted"/>
<comment type="subcellular location">
    <subcellularLocation>
        <location evidence="1">Nucleus</location>
    </subcellularLocation>
</comment>
<sequence length="302" mass="33583">MDQYPYYSGHPSQQPPFPLYGLPTPVQNDQSDDIQGSFDPLNYQPFDQPFQPTGHPYGGPQSPPDSYAKHSVSGSSEPIGGGRYPGSTEGLDDTVADPSLVRSDSEEKDKEGLITSAQSKRKEQNRAAQRAFRERKERHVRELEEKVTNLQAESTTLLADNERLKRELARYSTENEILRATTNTSSGANSNRRNTPNEEPAETGPMIYSPTDFYSDLVPEGQLARLHRVTYCKNTGEKLLDAQATWDLIQGHELFKKGLVDLTGVTKRLKLVTQCDGTGPAFRESHVRKAIEESAAEGDDLL</sequence>
<evidence type="ECO:0000256" key="1">
    <source>
        <dbReference type="ARBA" id="ARBA00004123"/>
    </source>
</evidence>
<evidence type="ECO:0000259" key="4">
    <source>
        <dbReference type="PROSITE" id="PS50217"/>
    </source>
</evidence>
<protein>
    <recommendedName>
        <fullName evidence="4">BZIP domain-containing protein</fullName>
    </recommendedName>
</protein>
<reference evidence="5 6" key="1">
    <citation type="submission" date="2024-07" db="EMBL/GenBank/DDBJ databases">
        <title>Section-level genome sequencing and comparative genomics of Aspergillus sections Usti and Cavernicolus.</title>
        <authorList>
            <consortium name="Lawrence Berkeley National Laboratory"/>
            <person name="Nybo J.L."/>
            <person name="Vesth T.C."/>
            <person name="Theobald S."/>
            <person name="Frisvad J.C."/>
            <person name="Larsen T.O."/>
            <person name="Kjaerboelling I."/>
            <person name="Rothschild-Mancinelli K."/>
            <person name="Lyhne E.K."/>
            <person name="Kogle M.E."/>
            <person name="Barry K."/>
            <person name="Clum A."/>
            <person name="Na H."/>
            <person name="Ledsgaard L."/>
            <person name="Lin J."/>
            <person name="Lipzen A."/>
            <person name="Kuo A."/>
            <person name="Riley R."/>
            <person name="Mondo S."/>
            <person name="Labutti K."/>
            <person name="Haridas S."/>
            <person name="Pangalinan J."/>
            <person name="Salamov A.A."/>
            <person name="Simmons B.A."/>
            <person name="Magnuson J.K."/>
            <person name="Chen J."/>
            <person name="Drula E."/>
            <person name="Henrissat B."/>
            <person name="Wiebenga A."/>
            <person name="Lubbers R.J."/>
            <person name="Gomes A.C."/>
            <person name="Macurrencykelacurrency M.R."/>
            <person name="Stajich J."/>
            <person name="Grigoriev I.V."/>
            <person name="Mortensen U.H."/>
            <person name="De Vries R.P."/>
            <person name="Baker S.E."/>
            <person name="Andersen M.R."/>
        </authorList>
    </citation>
    <scope>NUCLEOTIDE SEQUENCE [LARGE SCALE GENOMIC DNA]</scope>
    <source>
        <strain evidence="5 6">CBS 449.75</strain>
    </source>
</reference>
<dbReference type="PROSITE" id="PS50217">
    <property type="entry name" value="BZIP"/>
    <property type="match status" value="1"/>
</dbReference>
<evidence type="ECO:0000313" key="6">
    <source>
        <dbReference type="Proteomes" id="UP001610432"/>
    </source>
</evidence>
<evidence type="ECO:0000313" key="5">
    <source>
        <dbReference type="EMBL" id="KAL2868649.1"/>
    </source>
</evidence>
<dbReference type="GeneID" id="98147773"/>
<dbReference type="SMART" id="SM00338">
    <property type="entry name" value="BRLZ"/>
    <property type="match status" value="1"/>
</dbReference>
<feature type="region of interest" description="Disordered" evidence="3">
    <location>
        <begin position="177"/>
        <end position="205"/>
    </location>
</feature>
<dbReference type="InterPro" id="IPR046347">
    <property type="entry name" value="bZIP_sf"/>
</dbReference>